<feature type="domain" description="Cadherin" evidence="12">
    <location>
        <begin position="292"/>
        <end position="401"/>
    </location>
</feature>
<evidence type="ECO:0000256" key="5">
    <source>
        <dbReference type="ARBA" id="ARBA00022889"/>
    </source>
</evidence>
<evidence type="ECO:0000256" key="4">
    <source>
        <dbReference type="ARBA" id="ARBA00022837"/>
    </source>
</evidence>
<accession>A0ABS2XFY8</accession>
<feature type="non-terminal residue" evidence="13">
    <location>
        <position position="1130"/>
    </location>
</feature>
<dbReference type="SMART" id="SM00112">
    <property type="entry name" value="CA"/>
    <property type="match status" value="7"/>
</dbReference>
<keyword evidence="14" id="KW-1185">Reference proteome</keyword>
<evidence type="ECO:0000256" key="9">
    <source>
        <dbReference type="PROSITE-ProRule" id="PRU00043"/>
    </source>
</evidence>
<dbReference type="InterPro" id="IPR020894">
    <property type="entry name" value="Cadherin_CS"/>
</dbReference>
<dbReference type="PRINTS" id="PR00205">
    <property type="entry name" value="CADHERIN"/>
</dbReference>
<reference evidence="13" key="1">
    <citation type="journal article" date="2021" name="Cell">
        <title>Tracing the genetic footprints of vertebrate landing in non-teleost ray-finned fishes.</title>
        <authorList>
            <person name="Bi X."/>
            <person name="Wang K."/>
            <person name="Yang L."/>
            <person name="Pan H."/>
            <person name="Jiang H."/>
            <person name="Wei Q."/>
            <person name="Fang M."/>
            <person name="Yu H."/>
            <person name="Zhu C."/>
            <person name="Cai Y."/>
            <person name="He Y."/>
            <person name="Gan X."/>
            <person name="Zeng H."/>
            <person name="Yu D."/>
            <person name="Zhu Y."/>
            <person name="Jiang H."/>
            <person name="Qiu Q."/>
            <person name="Yang H."/>
            <person name="Zhang Y.E."/>
            <person name="Wang W."/>
            <person name="Zhu M."/>
            <person name="He S."/>
            <person name="Zhang G."/>
        </authorList>
    </citation>
    <scope>NUCLEOTIDE SEQUENCE</scope>
    <source>
        <strain evidence="13">Pddl_001</strain>
    </source>
</reference>
<keyword evidence="5" id="KW-0130">Cell adhesion</keyword>
<feature type="transmembrane region" description="Helical" evidence="11">
    <location>
        <begin position="1069"/>
        <end position="1092"/>
    </location>
</feature>
<evidence type="ECO:0000256" key="3">
    <source>
        <dbReference type="ARBA" id="ARBA00022737"/>
    </source>
</evidence>
<dbReference type="PRINTS" id="PR01090">
    <property type="entry name" value="NEUROLIGIN"/>
</dbReference>
<sequence length="1130" mass="124977">RDPNKPVPQDTKFIHTKANRFEEVAWSKYNPRDQLYLHIGLKPRVRDHYRATKVAFWKHLVPHLYNLHDMFQYTSTTTKVPPPHTTSNSIITKRPNGKAFNTKRPPISTAYTNENSNENWNTDEESGTLLIENPRDYSTELSVTIAVGASLLFLNVLAFAALYYRKDKRRQDSNQQPSPQRNTTNDIAHAPEEEIMSLQVNQTHHECEAHDPLRLPSLPDYTLTMRRSPDDIPLMTPNTITMIPNSLVGMQNLHPYNTFTAGFNSTGLPHSHSTTRNCIGVLLLAHLVSSESVSEVTFSVKEEEDAGVTIGNIQQHLFPLVSDGDTLTYKLLENNLYVTLDEMAGFLYTTKHKLDREILCPPDHLGDCVLQLNAIVMPDKYFKMIKVNIDIEDINDNAPYFLENNISLSISENTPVGTTIGIDHLALDRDTGINSLLTYQLENSDGFFSIALEGESLSVIIEKPLDRESLDVHQMKLIATDGGHPSLSGTAALNVQVEDANDNCPVFISSEPIMVTIPENAAADSIVAQVHATDADLGSNADIIYSYSPRVSAASRELFSLDPSSGIITFLGVVETETPPDHKLSVFANSPPCPPALAVVTVYLCKDTNQQPAIDISYIASLDNDDVVLKENVPVNTAIALLDVVDPHSIKGSLSIEGDVPFILKAHHGKYLLLTSKPLDFELDKQYSVFIVAQDSNQKSVFHKRLIRIRVNDVNDNAPRFSQTSVEASIEENNELDTPLIRLTAIDADSGQNGQVVYSLGPDAPPMFAINTSTGELTVSSVLDREQQDLYNFTVVAADQGTPSLETITTVLIRVLDQNDNRPLFITSEFTFFIPENFPRLGEVAVINLTDADTGPNGKVMVSILNSTIPFVMDNARGTLRCSSDIDRETADIHEIWIVAVDGGNPALSTTAKVTVFVLDINDNPPKVLLPKNNFSCLPIPASTAPGTTVAEIYAVDMDAGMNSVISYKIIGKEAPGPSPFKIDFLTGNITLQEKLLTNHYGMHHLFIQVSDGGLPKPLQSTIWINLFVNETLSPCFLNTVPEGFFQEQPLEMQNLCGSEFSEIQCSPLTFIVGLAMMTASLIFFAGGIYMFRKVKMSSLRNMNRPAHENAEIPLKLNQNYDSRDLVDVQ</sequence>
<evidence type="ECO:0000256" key="1">
    <source>
        <dbReference type="ARBA" id="ARBA00004167"/>
    </source>
</evidence>
<dbReference type="PROSITE" id="PS00232">
    <property type="entry name" value="CADHERIN_1"/>
    <property type="match status" value="3"/>
</dbReference>
<protein>
    <submittedName>
        <fullName evidence="13">PCD20 protein</fullName>
    </submittedName>
</protein>
<dbReference type="Proteomes" id="UP001166093">
    <property type="component" value="Unassembled WGS sequence"/>
</dbReference>
<feature type="domain" description="Cadherin" evidence="12">
    <location>
        <begin position="826"/>
        <end position="928"/>
    </location>
</feature>
<dbReference type="InterPro" id="IPR000460">
    <property type="entry name" value="Nlgn"/>
</dbReference>
<comment type="subcellular location">
    <subcellularLocation>
        <location evidence="1">Membrane</location>
        <topology evidence="1">Single-pass membrane protein</topology>
    </subcellularLocation>
</comment>
<dbReference type="InterPro" id="IPR050174">
    <property type="entry name" value="Protocadherin/Cadherin-CA"/>
</dbReference>
<evidence type="ECO:0000256" key="2">
    <source>
        <dbReference type="ARBA" id="ARBA00022692"/>
    </source>
</evidence>
<keyword evidence="3" id="KW-0677">Repeat</keyword>
<keyword evidence="4 9" id="KW-0106">Calcium</keyword>
<dbReference type="PROSITE" id="PS50268">
    <property type="entry name" value="CADHERIN_2"/>
    <property type="match status" value="6"/>
</dbReference>
<proteinExistence type="predicted"/>
<feature type="transmembrane region" description="Helical" evidence="11">
    <location>
        <begin position="141"/>
        <end position="164"/>
    </location>
</feature>
<dbReference type="InterPro" id="IPR015919">
    <property type="entry name" value="Cadherin-like_sf"/>
</dbReference>
<dbReference type="Pfam" id="PF08266">
    <property type="entry name" value="Cadherin_2"/>
    <property type="match status" value="1"/>
</dbReference>
<keyword evidence="6 11" id="KW-1133">Transmembrane helix</keyword>
<feature type="region of interest" description="Disordered" evidence="10">
    <location>
        <begin position="78"/>
        <end position="108"/>
    </location>
</feature>
<dbReference type="Gene3D" id="3.40.50.1820">
    <property type="entry name" value="alpha/beta hydrolase"/>
    <property type="match status" value="1"/>
</dbReference>
<keyword evidence="2 11" id="KW-0812">Transmembrane</keyword>
<evidence type="ECO:0000256" key="6">
    <source>
        <dbReference type="ARBA" id="ARBA00022989"/>
    </source>
</evidence>
<evidence type="ECO:0000256" key="8">
    <source>
        <dbReference type="ARBA" id="ARBA00023180"/>
    </source>
</evidence>
<feature type="domain" description="Cadherin" evidence="12">
    <location>
        <begin position="722"/>
        <end position="825"/>
    </location>
</feature>
<evidence type="ECO:0000259" key="12">
    <source>
        <dbReference type="PROSITE" id="PS50268"/>
    </source>
</evidence>
<dbReference type="InterPro" id="IPR002126">
    <property type="entry name" value="Cadherin-like_dom"/>
</dbReference>
<feature type="non-terminal residue" evidence="13">
    <location>
        <position position="1"/>
    </location>
</feature>
<feature type="compositionally biased region" description="Polar residues" evidence="10">
    <location>
        <begin position="78"/>
        <end position="91"/>
    </location>
</feature>
<feature type="domain" description="Cadherin" evidence="12">
    <location>
        <begin position="402"/>
        <end position="507"/>
    </location>
</feature>
<name>A0ABS2XFY8_POLSP</name>
<dbReference type="PANTHER" id="PTHR24028:SF146">
    <property type="entry name" value="CADHERIN 96CB, ISOFORM D-RELATED"/>
    <property type="match status" value="1"/>
</dbReference>
<dbReference type="CDD" id="cd11304">
    <property type="entry name" value="Cadherin_repeat"/>
    <property type="match status" value="6"/>
</dbReference>
<evidence type="ECO:0000313" key="14">
    <source>
        <dbReference type="Proteomes" id="UP001166093"/>
    </source>
</evidence>
<feature type="domain" description="Cadherin" evidence="12">
    <location>
        <begin position="509"/>
        <end position="721"/>
    </location>
</feature>
<evidence type="ECO:0000256" key="11">
    <source>
        <dbReference type="SAM" id="Phobius"/>
    </source>
</evidence>
<dbReference type="Gene3D" id="2.60.40.60">
    <property type="entry name" value="Cadherins"/>
    <property type="match status" value="7"/>
</dbReference>
<keyword evidence="8" id="KW-0325">Glycoprotein</keyword>
<dbReference type="InterPro" id="IPR029058">
    <property type="entry name" value="AB_hydrolase_fold"/>
</dbReference>
<dbReference type="InterPro" id="IPR013164">
    <property type="entry name" value="Cadherin_N"/>
</dbReference>
<evidence type="ECO:0000256" key="7">
    <source>
        <dbReference type="ARBA" id="ARBA00023136"/>
    </source>
</evidence>
<evidence type="ECO:0000313" key="13">
    <source>
        <dbReference type="EMBL" id="MBN3273162.1"/>
    </source>
</evidence>
<comment type="caution">
    <text evidence="13">The sequence shown here is derived from an EMBL/GenBank/DDBJ whole genome shotgun (WGS) entry which is preliminary data.</text>
</comment>
<evidence type="ECO:0000256" key="10">
    <source>
        <dbReference type="SAM" id="MobiDB-lite"/>
    </source>
</evidence>
<organism evidence="13 14">
    <name type="scientific">Polyodon spathula</name>
    <name type="common">North American paddlefish</name>
    <name type="synonym">Squalus spathula</name>
    <dbReference type="NCBI Taxonomy" id="7913"/>
    <lineage>
        <taxon>Eukaryota</taxon>
        <taxon>Metazoa</taxon>
        <taxon>Chordata</taxon>
        <taxon>Craniata</taxon>
        <taxon>Vertebrata</taxon>
        <taxon>Euteleostomi</taxon>
        <taxon>Actinopterygii</taxon>
        <taxon>Chondrostei</taxon>
        <taxon>Acipenseriformes</taxon>
        <taxon>Polyodontidae</taxon>
        <taxon>Polyodon</taxon>
    </lineage>
</organism>
<dbReference type="PANTHER" id="PTHR24028">
    <property type="entry name" value="CADHERIN-87A"/>
    <property type="match status" value="1"/>
</dbReference>
<dbReference type="SUPFAM" id="SSF49313">
    <property type="entry name" value="Cadherin-like"/>
    <property type="match status" value="6"/>
</dbReference>
<keyword evidence="7 11" id="KW-0472">Membrane</keyword>
<dbReference type="EMBL" id="JAAWVQ010028360">
    <property type="protein sequence ID" value="MBN3273162.1"/>
    <property type="molecule type" value="Genomic_DNA"/>
</dbReference>
<feature type="domain" description="Cadherin" evidence="12">
    <location>
        <begin position="940"/>
        <end position="1037"/>
    </location>
</feature>
<dbReference type="Pfam" id="PF00028">
    <property type="entry name" value="Cadherin"/>
    <property type="match status" value="5"/>
</dbReference>
<gene>
    <name evidence="13" type="primary">Pcdh20_1</name>
    <name evidence="13" type="ORF">GTO93_0009120</name>
</gene>